<protein>
    <submittedName>
        <fullName evidence="1">Uncharacterized protein</fullName>
    </submittedName>
</protein>
<proteinExistence type="predicted"/>
<name>W2XQX5_PHYNI</name>
<gene>
    <name evidence="1" type="ORF">F441_02265</name>
</gene>
<dbReference type="Proteomes" id="UP000018958">
    <property type="component" value="Unassembled WGS sequence"/>
</dbReference>
<evidence type="ECO:0000313" key="1">
    <source>
        <dbReference type="EMBL" id="ETP24793.1"/>
    </source>
</evidence>
<dbReference type="AlphaFoldDB" id="W2XQX5"/>
<feature type="non-terminal residue" evidence="1">
    <location>
        <position position="1"/>
    </location>
</feature>
<organism evidence="1 2">
    <name type="scientific">Phytophthora nicotianae CJ01A1</name>
    <dbReference type="NCBI Taxonomy" id="1317063"/>
    <lineage>
        <taxon>Eukaryota</taxon>
        <taxon>Sar</taxon>
        <taxon>Stramenopiles</taxon>
        <taxon>Oomycota</taxon>
        <taxon>Peronosporomycetes</taxon>
        <taxon>Peronosporales</taxon>
        <taxon>Peronosporaceae</taxon>
        <taxon>Phytophthora</taxon>
    </lineage>
</organism>
<evidence type="ECO:0000313" key="2">
    <source>
        <dbReference type="Proteomes" id="UP000018958"/>
    </source>
</evidence>
<sequence length="123" mass="14190">EHPSCSHVKPTSLLRRRYRSRQLQQTLDKEEGLTRDIYDVGEYLTKRWMKSCWRGLGHAEVGDLVLNCFRHTKIVAGMTSTRRKEDELVSGEIIDCSNCLQVRDSIIIDDFVCNSAEEDAVME</sequence>
<accession>W2XQX5</accession>
<comment type="caution">
    <text evidence="1">The sequence shown here is derived from an EMBL/GenBank/DDBJ whole genome shotgun (WGS) entry which is preliminary data.</text>
</comment>
<dbReference type="EMBL" id="ANIX01000462">
    <property type="protein sequence ID" value="ETP24793.1"/>
    <property type="molecule type" value="Genomic_DNA"/>
</dbReference>
<reference evidence="1 2" key="1">
    <citation type="submission" date="2013-11" db="EMBL/GenBank/DDBJ databases">
        <title>The Genome Sequence of Phytophthora parasitica CJ01A1.</title>
        <authorList>
            <consortium name="The Broad Institute Genomics Platform"/>
            <person name="Russ C."/>
            <person name="Tyler B."/>
            <person name="Panabieres F."/>
            <person name="Shan W."/>
            <person name="Tripathy S."/>
            <person name="Grunwald N."/>
            <person name="Machado M."/>
            <person name="Johnson C.S."/>
            <person name="Walker B."/>
            <person name="Young S.K."/>
            <person name="Zeng Q."/>
            <person name="Gargeya S."/>
            <person name="Fitzgerald M."/>
            <person name="Haas B."/>
            <person name="Abouelleil A."/>
            <person name="Allen A.W."/>
            <person name="Alvarado L."/>
            <person name="Arachchi H.M."/>
            <person name="Berlin A.M."/>
            <person name="Chapman S.B."/>
            <person name="Gainer-Dewar J."/>
            <person name="Goldberg J."/>
            <person name="Griggs A."/>
            <person name="Gujja S."/>
            <person name="Hansen M."/>
            <person name="Howarth C."/>
            <person name="Imamovic A."/>
            <person name="Ireland A."/>
            <person name="Larimer J."/>
            <person name="McCowan C."/>
            <person name="Murphy C."/>
            <person name="Pearson M."/>
            <person name="Poon T.W."/>
            <person name="Priest M."/>
            <person name="Roberts A."/>
            <person name="Saif S."/>
            <person name="Shea T."/>
            <person name="Sisk P."/>
            <person name="Sykes S."/>
            <person name="Wortman J."/>
            <person name="Nusbaum C."/>
            <person name="Birren B."/>
        </authorList>
    </citation>
    <scope>NUCLEOTIDE SEQUENCE [LARGE SCALE GENOMIC DNA]</scope>
    <source>
        <strain evidence="1 2">CJ01A1</strain>
    </source>
</reference>